<evidence type="ECO:0000313" key="2">
    <source>
        <dbReference type="Proteomes" id="UP000801492"/>
    </source>
</evidence>
<accession>A0A8K0DDE6</accession>
<organism evidence="1 2">
    <name type="scientific">Ignelater luminosus</name>
    <name type="common">Cucubano</name>
    <name type="synonym">Pyrophorus luminosus</name>
    <dbReference type="NCBI Taxonomy" id="2038154"/>
    <lineage>
        <taxon>Eukaryota</taxon>
        <taxon>Metazoa</taxon>
        <taxon>Ecdysozoa</taxon>
        <taxon>Arthropoda</taxon>
        <taxon>Hexapoda</taxon>
        <taxon>Insecta</taxon>
        <taxon>Pterygota</taxon>
        <taxon>Neoptera</taxon>
        <taxon>Endopterygota</taxon>
        <taxon>Coleoptera</taxon>
        <taxon>Polyphaga</taxon>
        <taxon>Elateriformia</taxon>
        <taxon>Elateroidea</taxon>
        <taxon>Elateridae</taxon>
        <taxon>Agrypninae</taxon>
        <taxon>Pyrophorini</taxon>
        <taxon>Ignelater</taxon>
    </lineage>
</organism>
<dbReference type="Proteomes" id="UP000801492">
    <property type="component" value="Unassembled WGS sequence"/>
</dbReference>
<gene>
    <name evidence="1" type="ORF">ILUMI_05191</name>
</gene>
<name>A0A8K0DDE6_IGNLU</name>
<reference evidence="1" key="1">
    <citation type="submission" date="2019-08" db="EMBL/GenBank/DDBJ databases">
        <title>The genome of the North American firefly Photinus pyralis.</title>
        <authorList>
            <consortium name="Photinus pyralis genome working group"/>
            <person name="Fallon T.R."/>
            <person name="Sander Lower S.E."/>
            <person name="Weng J.-K."/>
        </authorList>
    </citation>
    <scope>NUCLEOTIDE SEQUENCE</scope>
    <source>
        <strain evidence="1">TRF0915ILg1</strain>
        <tissue evidence="1">Whole body</tissue>
    </source>
</reference>
<evidence type="ECO:0000313" key="1">
    <source>
        <dbReference type="EMBL" id="KAF2900997.1"/>
    </source>
</evidence>
<keyword evidence="2" id="KW-1185">Reference proteome</keyword>
<protein>
    <recommendedName>
        <fullName evidence="3">DDE-1 domain-containing protein</fullName>
    </recommendedName>
</protein>
<dbReference type="OrthoDB" id="7489787at2759"/>
<comment type="caution">
    <text evidence="1">The sequence shown here is derived from an EMBL/GenBank/DDBJ whole genome shotgun (WGS) entry which is preliminary data.</text>
</comment>
<proteinExistence type="predicted"/>
<evidence type="ECO:0008006" key="3">
    <source>
        <dbReference type="Google" id="ProtNLM"/>
    </source>
</evidence>
<dbReference type="EMBL" id="VTPC01001912">
    <property type="protein sequence ID" value="KAF2900997.1"/>
    <property type="molecule type" value="Genomic_DNA"/>
</dbReference>
<dbReference type="AlphaFoldDB" id="A0A8K0DDE6"/>
<sequence>MIRLHEGLNAKDARKLTFDLTAANKKSVPASWRKNKTAGKFCFRGSHIIKISRVNAIYERYSFTSSQIYNVDETALTTVQGTEKVLARKRQKQVGHIVSNERGTLVTMCRAISVIGKSIPPFLVFPRKYFKDYMVKDAPPRTEGVASSSEWITSELFKSPNSIRLALDSAARAAVPERRLVTASRFGDTDPRHWKKPNAADLV</sequence>